<evidence type="ECO:0000313" key="1">
    <source>
        <dbReference type="EMBL" id="RJG17557.1"/>
    </source>
</evidence>
<organism evidence="1 2">
    <name type="scientific">Alcanivorax profundi</name>
    <dbReference type="NCBI Taxonomy" id="2338368"/>
    <lineage>
        <taxon>Bacteria</taxon>
        <taxon>Pseudomonadati</taxon>
        <taxon>Pseudomonadota</taxon>
        <taxon>Gammaproteobacteria</taxon>
        <taxon>Oceanospirillales</taxon>
        <taxon>Alcanivoracaceae</taxon>
        <taxon>Alcanivorax</taxon>
    </lineage>
</organism>
<protein>
    <submittedName>
        <fullName evidence="1">Uncharacterized protein</fullName>
    </submittedName>
</protein>
<proteinExistence type="predicted"/>
<dbReference type="AlphaFoldDB" id="A0A418XXK8"/>
<dbReference type="Proteomes" id="UP000283734">
    <property type="component" value="Unassembled WGS sequence"/>
</dbReference>
<gene>
    <name evidence="1" type="ORF">D4A39_12705</name>
</gene>
<feature type="non-terminal residue" evidence="1">
    <location>
        <position position="70"/>
    </location>
</feature>
<accession>A0A418XXK8</accession>
<reference evidence="1 2" key="1">
    <citation type="submission" date="2018-09" db="EMBL/GenBank/DDBJ databases">
        <title>Alcanivorax profundi sp. nov., isolated from 1000 m-depth seawater of the Mariana Trench.</title>
        <authorList>
            <person name="Liu J."/>
        </authorList>
    </citation>
    <scope>NUCLEOTIDE SEQUENCE [LARGE SCALE GENOMIC DNA]</scope>
    <source>
        <strain evidence="1 2">MTEO17</strain>
    </source>
</reference>
<sequence>MEGLAKDWVPEAFSEFELKTGFYNVLGCELKEESFNYEAGDILIHFTLEGLPAPQAISFSCARSPENQKL</sequence>
<dbReference type="EMBL" id="QYYA01000003">
    <property type="protein sequence ID" value="RJG17557.1"/>
    <property type="molecule type" value="Genomic_DNA"/>
</dbReference>
<evidence type="ECO:0000313" key="2">
    <source>
        <dbReference type="Proteomes" id="UP000283734"/>
    </source>
</evidence>
<comment type="caution">
    <text evidence="1">The sequence shown here is derived from an EMBL/GenBank/DDBJ whole genome shotgun (WGS) entry which is preliminary data.</text>
</comment>
<name>A0A418XXK8_9GAMM</name>
<keyword evidence="2" id="KW-1185">Reference proteome</keyword>